<feature type="transmembrane region" description="Helical" evidence="1">
    <location>
        <begin position="113"/>
        <end position="134"/>
    </location>
</feature>
<feature type="transmembrane region" description="Helical" evidence="1">
    <location>
        <begin position="82"/>
        <end position="101"/>
    </location>
</feature>
<dbReference type="RefSeq" id="WP_043941015.1">
    <property type="nucleotide sequence ID" value="NZ_JWHT01000022.1"/>
</dbReference>
<evidence type="ECO:0000313" key="2">
    <source>
        <dbReference type="EMBL" id="KIU24908.1"/>
    </source>
</evidence>
<dbReference type="AlphaFoldDB" id="A0A0D1JUJ0"/>
<dbReference type="InterPro" id="IPR002798">
    <property type="entry name" value="SpoIIM-like"/>
</dbReference>
<feature type="transmembrane region" description="Helical" evidence="1">
    <location>
        <begin position="172"/>
        <end position="199"/>
    </location>
</feature>
<dbReference type="PATRIC" id="fig|137591.24.peg.872"/>
<keyword evidence="1" id="KW-0812">Transmembrane</keyword>
<reference evidence="2 3" key="1">
    <citation type="journal article" date="2015" name="Microbiology (Mosc.)">
        <title>Genomics of the Weissella cibaria species with an examination of its metabolic traits.</title>
        <authorList>
            <person name="Lynch K.M."/>
            <person name="Lucid A."/>
            <person name="Arendt E.K."/>
            <person name="Sleator R.D."/>
            <person name="Lucey B."/>
            <person name="Coffey A."/>
        </authorList>
    </citation>
    <scope>NUCLEOTIDE SEQUENCE [LARGE SCALE GENOMIC DNA]</scope>
    <source>
        <strain evidence="2 3">AB3b</strain>
    </source>
</reference>
<feature type="transmembrane region" description="Helical" evidence="1">
    <location>
        <begin position="20"/>
        <end position="41"/>
    </location>
</feature>
<protein>
    <recommendedName>
        <fullName evidence="4">Stage II sporulation protein M</fullName>
    </recommendedName>
</protein>
<dbReference type="EMBL" id="JWHT01000022">
    <property type="protein sequence ID" value="KIU24908.1"/>
    <property type="molecule type" value="Genomic_DNA"/>
</dbReference>
<keyword evidence="1" id="KW-1133">Transmembrane helix</keyword>
<evidence type="ECO:0000256" key="1">
    <source>
        <dbReference type="SAM" id="Phobius"/>
    </source>
</evidence>
<comment type="caution">
    <text evidence="2">The sequence shown here is derived from an EMBL/GenBank/DDBJ whole genome shotgun (WGS) entry which is preliminary data.</text>
</comment>
<evidence type="ECO:0000313" key="3">
    <source>
        <dbReference type="Proteomes" id="UP000032289"/>
    </source>
</evidence>
<accession>A0A0D1JUJ0</accession>
<sequence length="203" mass="23093">MTKIGTIWRETFRRYWRTMVIFAIINVVIWFVVLALVKFNAFGLHDLALKSIKANFVNDASSHKINHSGAFGGFVQLTWHNYLGGLATVAISLIPIPFWWVTAVMNPASIGYLLGLSPIPVTTFFAGVFPHSIVEMPMQWLEFSIAWETFRLIWRNIRTKQGWWHGVDWRHIITILIVVVLPMAIVAGAIESFITPALLNMAK</sequence>
<name>A0A0D1JUJ0_9LACO</name>
<gene>
    <name evidence="2" type="ORF">ab3b_00889</name>
</gene>
<organism evidence="2 3">
    <name type="scientific">Weissella cibaria</name>
    <dbReference type="NCBI Taxonomy" id="137591"/>
    <lineage>
        <taxon>Bacteria</taxon>
        <taxon>Bacillati</taxon>
        <taxon>Bacillota</taxon>
        <taxon>Bacilli</taxon>
        <taxon>Lactobacillales</taxon>
        <taxon>Lactobacillaceae</taxon>
        <taxon>Weissella</taxon>
    </lineage>
</organism>
<dbReference type="Proteomes" id="UP000032289">
    <property type="component" value="Unassembled WGS sequence"/>
</dbReference>
<proteinExistence type="predicted"/>
<keyword evidence="1" id="KW-0472">Membrane</keyword>
<dbReference type="Pfam" id="PF01944">
    <property type="entry name" value="SpoIIM"/>
    <property type="match status" value="1"/>
</dbReference>
<evidence type="ECO:0008006" key="4">
    <source>
        <dbReference type="Google" id="ProtNLM"/>
    </source>
</evidence>